<dbReference type="Proteomes" id="UP000759298">
    <property type="component" value="Unassembled WGS sequence"/>
</dbReference>
<comment type="caution">
    <text evidence="1">The sequence shown here is derived from an EMBL/GenBank/DDBJ whole genome shotgun (WGS) entry which is preliminary data.</text>
</comment>
<sequence length="167" mass="18231">MPTESPPDLSDEQFDALVSVGHDVLRAFPRKAGACVMMSALYTGRLRHLGHTSATLVGGALLITGSPVFGYAPVGGRLKTDLDWDGHAWVRFGEYIADVSLVTTAYSPGAPKLLASHIAPRMKPTQRLYIATPDAARRNDQLDYQPQRIFTDAELDQLYRGALTFLS</sequence>
<name>A0ABS7P943_9SPHN</name>
<keyword evidence="2" id="KW-1185">Reference proteome</keyword>
<organism evidence="1 2">
    <name type="scientific">Alteriqipengyuania abyssalis</name>
    <dbReference type="NCBI Taxonomy" id="2860200"/>
    <lineage>
        <taxon>Bacteria</taxon>
        <taxon>Pseudomonadati</taxon>
        <taxon>Pseudomonadota</taxon>
        <taxon>Alphaproteobacteria</taxon>
        <taxon>Sphingomonadales</taxon>
        <taxon>Erythrobacteraceae</taxon>
        <taxon>Alteriqipengyuania</taxon>
    </lineage>
</organism>
<dbReference type="EMBL" id="JAHWXP010000001">
    <property type="protein sequence ID" value="MBY8335579.1"/>
    <property type="molecule type" value="Genomic_DNA"/>
</dbReference>
<dbReference type="RefSeq" id="WP_222823366.1">
    <property type="nucleotide sequence ID" value="NZ_JAHWXP010000001.1"/>
</dbReference>
<gene>
    <name evidence="1" type="ORF">KYN89_00825</name>
</gene>
<evidence type="ECO:0000313" key="1">
    <source>
        <dbReference type="EMBL" id="MBY8335579.1"/>
    </source>
</evidence>
<accession>A0ABS7P943</accession>
<reference evidence="1 2" key="1">
    <citation type="submission" date="2021-07" db="EMBL/GenBank/DDBJ databases">
        <title>Alteriqipengyuania abyssalis NZ-12B nov, sp.nov isolated from deep sea sponge in pacific ocean.</title>
        <authorList>
            <person name="Tareen S."/>
            <person name="Wink J."/>
        </authorList>
    </citation>
    <scope>NUCLEOTIDE SEQUENCE [LARGE SCALE GENOMIC DNA]</scope>
    <source>
        <strain evidence="1 2">NZ-12B</strain>
    </source>
</reference>
<proteinExistence type="predicted"/>
<evidence type="ECO:0000313" key="2">
    <source>
        <dbReference type="Proteomes" id="UP000759298"/>
    </source>
</evidence>
<protein>
    <submittedName>
        <fullName evidence="1">Uncharacterized protein</fullName>
    </submittedName>
</protein>